<feature type="region of interest" description="Disordered" evidence="2">
    <location>
        <begin position="579"/>
        <end position="701"/>
    </location>
</feature>
<dbReference type="InterPro" id="IPR000906">
    <property type="entry name" value="ZU5_dom"/>
</dbReference>
<dbReference type="AlphaFoldDB" id="A0A914BAM8"/>
<dbReference type="InterPro" id="IPR033772">
    <property type="entry name" value="UPA"/>
</dbReference>
<dbReference type="Proteomes" id="UP000887568">
    <property type="component" value="Unplaced"/>
</dbReference>
<evidence type="ECO:0000256" key="2">
    <source>
        <dbReference type="SAM" id="MobiDB-lite"/>
    </source>
</evidence>
<evidence type="ECO:0000313" key="5">
    <source>
        <dbReference type="Proteomes" id="UP000887568"/>
    </source>
</evidence>
<dbReference type="RefSeq" id="XP_038073248.1">
    <property type="nucleotide sequence ID" value="XM_038217320.1"/>
</dbReference>
<comment type="function">
    <text evidence="1">Receptor for netrin required for axon guidance. Mediates axon repulsion of neuronal growth cones in the developing nervous system upon ligand binding.</text>
</comment>
<dbReference type="Pfam" id="PF17217">
    <property type="entry name" value="UPA"/>
    <property type="match status" value="1"/>
</dbReference>
<dbReference type="EnsemblMetazoa" id="XM_038217320.1">
    <property type="protein sequence ID" value="XP_038073248.1"/>
    <property type="gene ID" value="LOC119741528"/>
</dbReference>
<keyword evidence="1" id="KW-0675">Receptor</keyword>
<organism evidence="4 5">
    <name type="scientific">Patiria miniata</name>
    <name type="common">Bat star</name>
    <name type="synonym">Asterina miniata</name>
    <dbReference type="NCBI Taxonomy" id="46514"/>
    <lineage>
        <taxon>Eukaryota</taxon>
        <taxon>Metazoa</taxon>
        <taxon>Echinodermata</taxon>
        <taxon>Eleutherozoa</taxon>
        <taxon>Asterozoa</taxon>
        <taxon>Asteroidea</taxon>
        <taxon>Valvatacea</taxon>
        <taxon>Valvatida</taxon>
        <taxon>Asterinidae</taxon>
        <taxon>Patiria</taxon>
    </lineage>
</organism>
<name>A0A914BAM8_PATMI</name>
<keyword evidence="5" id="KW-1185">Reference proteome</keyword>
<accession>A0A914BAM8</accession>
<dbReference type="SUPFAM" id="SSF47986">
    <property type="entry name" value="DEATH domain"/>
    <property type="match status" value="1"/>
</dbReference>
<evidence type="ECO:0000256" key="1">
    <source>
        <dbReference type="RuleBase" id="RU367033"/>
    </source>
</evidence>
<evidence type="ECO:0000313" key="4">
    <source>
        <dbReference type="EnsemblMetazoa" id="XP_038073248.1"/>
    </source>
</evidence>
<protein>
    <recommendedName>
        <fullName evidence="1">Netrin receptor UNC5</fullName>
    </recommendedName>
</protein>
<keyword evidence="1" id="KW-0393">Immunoglobulin domain</keyword>
<dbReference type="OrthoDB" id="6065502at2759"/>
<dbReference type="PROSITE" id="PS51145">
    <property type="entry name" value="ZU5"/>
    <property type="match status" value="1"/>
</dbReference>
<feature type="compositionally biased region" description="Polar residues" evidence="2">
    <location>
        <begin position="640"/>
        <end position="679"/>
    </location>
</feature>
<dbReference type="PANTHER" id="PTHR12582">
    <property type="entry name" value="NETRIN RECEPTOR UNC5"/>
    <property type="match status" value="1"/>
</dbReference>
<dbReference type="Pfam" id="PF00791">
    <property type="entry name" value="ZU5"/>
    <property type="match status" value="1"/>
</dbReference>
<feature type="region of interest" description="Disordered" evidence="2">
    <location>
        <begin position="1"/>
        <end position="25"/>
    </location>
</feature>
<comment type="subcellular location">
    <subcellularLocation>
        <location evidence="1">Cell membrane</location>
        <topology evidence="1">Single-pass type I membrane protein</topology>
    </subcellularLocation>
</comment>
<reference evidence="4" key="1">
    <citation type="submission" date="2022-11" db="UniProtKB">
        <authorList>
            <consortium name="EnsemblMetazoa"/>
        </authorList>
    </citation>
    <scope>IDENTIFICATION</scope>
</reference>
<dbReference type="Gene3D" id="2.60.220.30">
    <property type="match status" value="1"/>
</dbReference>
<feature type="domain" description="ZU5" evidence="3">
    <location>
        <begin position="60"/>
        <end position="174"/>
    </location>
</feature>
<dbReference type="InterPro" id="IPR037936">
    <property type="entry name" value="UNC5A-D"/>
</dbReference>
<feature type="compositionally biased region" description="Polar residues" evidence="2">
    <location>
        <begin position="587"/>
        <end position="608"/>
    </location>
</feature>
<proteinExistence type="inferred from homology"/>
<evidence type="ECO:0000259" key="3">
    <source>
        <dbReference type="PROSITE" id="PS51145"/>
    </source>
</evidence>
<dbReference type="GO" id="GO:0005886">
    <property type="term" value="C:plasma membrane"/>
    <property type="evidence" value="ECO:0007669"/>
    <property type="project" value="UniProtKB-SubCell"/>
</dbReference>
<dbReference type="GO" id="GO:0005042">
    <property type="term" value="F:netrin receptor activity"/>
    <property type="evidence" value="ECO:0007669"/>
    <property type="project" value="UniProtKB-UniRule"/>
</dbReference>
<comment type="similarity">
    <text evidence="1">Belongs to the unc-5 family.</text>
</comment>
<dbReference type="Gene3D" id="1.10.533.10">
    <property type="entry name" value="Death Domain, Fas"/>
    <property type="match status" value="1"/>
</dbReference>
<dbReference type="GeneID" id="119741528"/>
<dbReference type="InterPro" id="IPR011029">
    <property type="entry name" value="DEATH-like_dom_sf"/>
</dbReference>
<keyword evidence="1" id="KW-0217">Developmental protein</keyword>
<sequence length="717" mass="79533">MQTKEQSLRPGGLVESKDSEEELGVSDDRFDYNRLERYRFLMMGSESPSHAPLANHLQPPRVGKRIDHTGGRLELFNGEISLEIPPGALQEGQVEDITLSVDWNDKHIPPLRRSVMNVAPVVQCGPTGLHFDKQVQLKLPHCAVIPDTKHCKVTIHCSQTKEGESPHWQKIAKPEDSDMAVDCQDGCFILSVRHFCLFTISVNGEESLAKNIMIVGYGPKLRSLEDDQEIRIYLYDDHVSIRDRIHQEEQNLDGKQLDGPVTYQFGKLNQGNMQIEVKDHTSSWQLTLCSQCVEFSFSKMWNSQPWNQCKFTFCTTNKAKEFRCVIQFQQTGNEEVAKLQISNHVKVSSDSSYLPTGSGANGHSTFDAPAPPQAQHAPGIVSFQQRRTSRQDISLIGSTDSGIFQVDGSCTQSASSWFQQEYADGPNGSSIMPRSCRSSFVTQEIIPYAVKRLLCEKLDVIDYALGNDWRVLAASFGYDRCISSWENQRSPTRCIIKAVLQEKRIKSLKDLKDKLQAMNRLDVVEEIENYELRTCDGSTPSIQPASEEPMALGDTPSPDDTIKPLPGSQRFLQLQAPPQPLQVPDQSCPTNGSLSSTDAEPGDSNPNMVQPPCNGAAVTGHMLSTAQPQHHGLDHKSLHSTETGINNCPQTPSPATSQNQPVTNPTASPDSPMNTSGNMTPWREPPSSGTTDENRNEEAVTQGVRRMLWESGESNGC</sequence>
<dbReference type="SMART" id="SM00218">
    <property type="entry name" value="ZU5"/>
    <property type="match status" value="1"/>
</dbReference>
<dbReference type="PANTHER" id="PTHR12582:SF41">
    <property type="entry name" value="UNC5C-LIKE PROTEIN"/>
    <property type="match status" value="1"/>
</dbReference>
<feature type="region of interest" description="Disordered" evidence="2">
    <location>
        <begin position="535"/>
        <end position="566"/>
    </location>
</feature>